<dbReference type="OrthoDB" id="5875626at2759"/>
<organism evidence="3">
    <name type="scientific">Anisakis simplex</name>
    <name type="common">Herring worm</name>
    <dbReference type="NCBI Taxonomy" id="6269"/>
    <lineage>
        <taxon>Eukaryota</taxon>
        <taxon>Metazoa</taxon>
        <taxon>Ecdysozoa</taxon>
        <taxon>Nematoda</taxon>
        <taxon>Chromadorea</taxon>
        <taxon>Rhabditida</taxon>
        <taxon>Spirurina</taxon>
        <taxon>Ascaridomorpha</taxon>
        <taxon>Ascaridoidea</taxon>
        <taxon>Anisakidae</taxon>
        <taxon>Anisakis</taxon>
        <taxon>Anisakis simplex complex</taxon>
    </lineage>
</organism>
<evidence type="ECO:0000313" key="1">
    <source>
        <dbReference type="EMBL" id="VDK53614.1"/>
    </source>
</evidence>
<dbReference type="EMBL" id="UYRR01031985">
    <property type="protein sequence ID" value="VDK53614.1"/>
    <property type="molecule type" value="Genomic_DNA"/>
</dbReference>
<dbReference type="Pfam" id="PF05032">
    <property type="entry name" value="Spo12"/>
    <property type="match status" value="1"/>
</dbReference>
<dbReference type="WBParaSite" id="ASIM_0001548301-mRNA-1">
    <property type="protein sequence ID" value="ASIM_0001548301-mRNA-1"/>
    <property type="gene ID" value="ASIM_0001548301"/>
</dbReference>
<dbReference type="Proteomes" id="UP000267096">
    <property type="component" value="Unassembled WGS sequence"/>
</dbReference>
<protein>
    <submittedName>
        <fullName evidence="3">Ovule protein</fullName>
    </submittedName>
</protein>
<evidence type="ECO:0000313" key="3">
    <source>
        <dbReference type="WBParaSite" id="ASIM_0001548301-mRNA-1"/>
    </source>
</evidence>
<evidence type="ECO:0000313" key="2">
    <source>
        <dbReference type="Proteomes" id="UP000267096"/>
    </source>
</evidence>
<reference evidence="1 2" key="2">
    <citation type="submission" date="2018-11" db="EMBL/GenBank/DDBJ databases">
        <authorList>
            <consortium name="Pathogen Informatics"/>
        </authorList>
    </citation>
    <scope>NUCLEOTIDE SEQUENCE [LARGE SCALE GENOMIC DNA]</scope>
</reference>
<proteinExistence type="predicted"/>
<sequence length="71" mass="7795">MPCTPAIVRTRQCRQNFQISSPSDAVMSPCTKKLTGNGHHGAMKGGSIPWSLLKEKQKMNVKNDLGDQPNE</sequence>
<dbReference type="AlphaFoldDB" id="A0A0M3K3E4"/>
<accession>A0A0M3K3E4</accession>
<name>A0A0M3K3E4_ANISI</name>
<dbReference type="InterPro" id="IPR007727">
    <property type="entry name" value="Spo12"/>
</dbReference>
<keyword evidence="2" id="KW-1185">Reference proteome</keyword>
<gene>
    <name evidence="1" type="ORF">ASIM_LOCUS14892</name>
</gene>
<reference evidence="3" key="1">
    <citation type="submission" date="2017-02" db="UniProtKB">
        <authorList>
            <consortium name="WormBaseParasite"/>
        </authorList>
    </citation>
    <scope>IDENTIFICATION</scope>
</reference>